<sequence>MWEVFPQMEACARDVLGWTTAQTPMFKKDFYVSSSEYDSDEIWALSTYSYPWGGWGLARGNKTQSGYIVPVSVKSQTQN</sequence>
<evidence type="ECO:0000313" key="1">
    <source>
        <dbReference type="EMBL" id="MPN03074.1"/>
    </source>
</evidence>
<accession>A0A645ER44</accession>
<gene>
    <name evidence="1" type="ORF">SDC9_150297</name>
</gene>
<protein>
    <submittedName>
        <fullName evidence="1">Uncharacterized protein</fullName>
    </submittedName>
</protein>
<proteinExistence type="predicted"/>
<dbReference type="AlphaFoldDB" id="A0A645ER44"/>
<organism evidence="1">
    <name type="scientific">bioreactor metagenome</name>
    <dbReference type="NCBI Taxonomy" id="1076179"/>
    <lineage>
        <taxon>unclassified sequences</taxon>
        <taxon>metagenomes</taxon>
        <taxon>ecological metagenomes</taxon>
    </lineage>
</organism>
<reference evidence="1" key="1">
    <citation type="submission" date="2019-08" db="EMBL/GenBank/DDBJ databases">
        <authorList>
            <person name="Kucharzyk K."/>
            <person name="Murdoch R.W."/>
            <person name="Higgins S."/>
            <person name="Loffler F."/>
        </authorList>
    </citation>
    <scope>NUCLEOTIDE SEQUENCE</scope>
</reference>
<comment type="caution">
    <text evidence="1">The sequence shown here is derived from an EMBL/GenBank/DDBJ whole genome shotgun (WGS) entry which is preliminary data.</text>
</comment>
<name>A0A645ER44_9ZZZZ</name>
<dbReference type="EMBL" id="VSSQ01049013">
    <property type="protein sequence ID" value="MPN03074.1"/>
    <property type="molecule type" value="Genomic_DNA"/>
</dbReference>